<dbReference type="PANTHER" id="PTHR34580">
    <property type="match status" value="1"/>
</dbReference>
<proteinExistence type="predicted"/>
<dbReference type="PANTHER" id="PTHR34580:SF3">
    <property type="entry name" value="PROTEIN PAFB"/>
    <property type="match status" value="1"/>
</dbReference>
<evidence type="ECO:0000259" key="2">
    <source>
        <dbReference type="Pfam" id="PF13280"/>
    </source>
</evidence>
<dbReference type="Pfam" id="PF13280">
    <property type="entry name" value="WYL"/>
    <property type="match status" value="1"/>
</dbReference>
<dbReference type="InterPro" id="IPR036390">
    <property type="entry name" value="WH_DNA-bd_sf"/>
</dbReference>
<comment type="caution">
    <text evidence="3">The sequence shown here is derived from an EMBL/GenBank/DDBJ whole genome shotgun (WGS) entry which is preliminary data.</text>
</comment>
<dbReference type="InterPro" id="IPR051534">
    <property type="entry name" value="CBASS_pafABC_assoc_protein"/>
</dbReference>
<dbReference type="InterPro" id="IPR026881">
    <property type="entry name" value="WYL_dom"/>
</dbReference>
<reference evidence="3 4" key="1">
    <citation type="journal article" date="2021" name="Int. J. Syst. Evol. Microbiol.">
        <title>Amazonocrinis nigriterrae gen. nov., sp. nov., Atlanticothrix silvestris gen. nov., sp. nov. and Dendronalium phyllosphericum gen. nov., sp. nov., nostocacean cyanobacteria from Brazilian environments.</title>
        <authorList>
            <person name="Alvarenga D.O."/>
            <person name="Andreote A.P.D."/>
            <person name="Branco L.H.Z."/>
            <person name="Delbaje E."/>
            <person name="Cruz R.B."/>
            <person name="Varani A.M."/>
            <person name="Fiore M.F."/>
        </authorList>
    </citation>
    <scope>NUCLEOTIDE SEQUENCE [LARGE SCALE GENOMIC DNA]</scope>
    <source>
        <strain evidence="3 4">CENA357</strain>
    </source>
</reference>
<gene>
    <name evidence="3" type="ORF">I8751_15080</name>
</gene>
<keyword evidence="4" id="KW-1185">Reference proteome</keyword>
<protein>
    <submittedName>
        <fullName evidence="3">YafY family transcriptional regulator</fullName>
    </submittedName>
</protein>
<dbReference type="Gene3D" id="1.10.10.10">
    <property type="entry name" value="Winged helix-like DNA-binding domain superfamily/Winged helix DNA-binding domain"/>
    <property type="match status" value="1"/>
</dbReference>
<feature type="domain" description="WYL" evidence="2">
    <location>
        <begin position="125"/>
        <end position="190"/>
    </location>
</feature>
<accession>A0A8J7L1T6</accession>
<dbReference type="PROSITE" id="PS52050">
    <property type="entry name" value="WYL"/>
    <property type="match status" value="1"/>
</dbReference>
<dbReference type="InterPro" id="IPR036388">
    <property type="entry name" value="WH-like_DNA-bd_sf"/>
</dbReference>
<dbReference type="AlphaFoldDB" id="A0A8J7L1T6"/>
<dbReference type="SUPFAM" id="SSF46785">
    <property type="entry name" value="Winged helix' DNA-binding domain"/>
    <property type="match status" value="1"/>
</dbReference>
<organism evidence="3 4">
    <name type="scientific">Atlanticothrix silvestris CENA357</name>
    <dbReference type="NCBI Taxonomy" id="1725252"/>
    <lineage>
        <taxon>Bacteria</taxon>
        <taxon>Bacillati</taxon>
        <taxon>Cyanobacteriota</taxon>
        <taxon>Cyanophyceae</taxon>
        <taxon>Nostocales</taxon>
        <taxon>Nodulariaceae</taxon>
        <taxon>Atlanticothrix</taxon>
        <taxon>Atlanticothrix silvestris</taxon>
    </lineage>
</organism>
<dbReference type="InterPro" id="IPR001387">
    <property type="entry name" value="Cro/C1-type_HTH"/>
</dbReference>
<dbReference type="CDD" id="cd00093">
    <property type="entry name" value="HTH_XRE"/>
    <property type="match status" value="1"/>
</dbReference>
<dbReference type="InterPro" id="IPR013196">
    <property type="entry name" value="HTH_11"/>
</dbReference>
<name>A0A8J7L1T6_9CYAN</name>
<evidence type="ECO:0000313" key="4">
    <source>
        <dbReference type="Proteomes" id="UP000599391"/>
    </source>
</evidence>
<dbReference type="Pfam" id="PF08279">
    <property type="entry name" value="HTH_11"/>
    <property type="match status" value="1"/>
</dbReference>
<dbReference type="Proteomes" id="UP000599391">
    <property type="component" value="Unassembled WGS sequence"/>
</dbReference>
<evidence type="ECO:0000259" key="1">
    <source>
        <dbReference type="Pfam" id="PF08279"/>
    </source>
</evidence>
<dbReference type="EMBL" id="JAECZB010000039">
    <property type="protein sequence ID" value="MBH8553670.1"/>
    <property type="molecule type" value="Genomic_DNA"/>
</dbReference>
<evidence type="ECO:0000313" key="3">
    <source>
        <dbReference type="EMBL" id="MBH8553670.1"/>
    </source>
</evidence>
<sequence length="200" mass="22483">MNLIRSHQPITAEQLAERVGVSVRTIYRYIDDLSVGGVPVYGEPGIGYALTEDFELPPLTLTHDEIAALMLGVEMLSRSTGGDLATAAKTLLSKIGAVLPLRSFEPTRAPVRSLGNMLNDQSLNHWNDLYQAIQHQQAVMIVYLSLNEQLSQRIVFPLGLFYWGSKWTVGTWCTLRKTYRDFRVDRIQDLDFASDVEVPE</sequence>
<feature type="domain" description="Helix-turn-helix type 11" evidence="1">
    <location>
        <begin position="3"/>
        <end position="48"/>
    </location>
</feature>